<dbReference type="InterPro" id="IPR050319">
    <property type="entry name" value="ABC_transp_ATP-bind"/>
</dbReference>
<evidence type="ECO:0000313" key="5">
    <source>
        <dbReference type="EMBL" id="SDL87796.1"/>
    </source>
</evidence>
<dbReference type="SMART" id="SM00382">
    <property type="entry name" value="AAA"/>
    <property type="match status" value="2"/>
</dbReference>
<dbReference type="CDD" id="cd03257">
    <property type="entry name" value="ABC_NikE_OppD_transporters"/>
    <property type="match status" value="2"/>
</dbReference>
<sequence length="450" mass="47733">MIRVRDLRIDGILHGISLDIGRGERVGIIGESGSGKSMTALAIMGLIDTLPMSGSVTVGGVELVGAPDRVRRRVRGKHVAMVFQEPMTALDPLMTVGRQVARDPARARALLAEVGVERPEAYPHELSGGQRQRVLIAAALAQDPDVLICDEPTTALDVAVQQQILELIDAVVTARGMGLLFISHDLAVVSRMTQRVLVFKQGSIVDPDSDYARALRSASRPGAPAAPRALGEPVVTLKGVSLTRGSTRVLDRVSLTVRRGERLGIVGGSGAGKTSLMRVITGLSEPDEGSVAVDGDVQMVFQDPYSSLDPRMAVEASIRETGVDAARAQEVLAQVGLEGLGARRPRQFSGGQRQRISIARAAATRPAILLADEPVSALDVTVRRAVLDLLDTVVGDGTLVFVSHDLAVVRELCPTVAVISQGRIVEAGATEEIWADPQHPYTRTLLAAAQ</sequence>
<gene>
    <name evidence="5" type="ORF">SAMN04488535_1093</name>
</gene>
<evidence type="ECO:0000256" key="3">
    <source>
        <dbReference type="ARBA" id="ARBA00022840"/>
    </source>
</evidence>
<keyword evidence="3 5" id="KW-0067">ATP-binding</keyword>
<feature type="domain" description="ABC transporter" evidence="4">
    <location>
        <begin position="2"/>
        <end position="226"/>
    </location>
</feature>
<dbReference type="GO" id="GO:0055085">
    <property type="term" value="P:transmembrane transport"/>
    <property type="evidence" value="ECO:0007669"/>
    <property type="project" value="UniProtKB-ARBA"/>
</dbReference>
<dbReference type="InterPro" id="IPR003439">
    <property type="entry name" value="ABC_transporter-like_ATP-bd"/>
</dbReference>
<feature type="domain" description="ABC transporter" evidence="4">
    <location>
        <begin position="235"/>
        <end position="446"/>
    </location>
</feature>
<dbReference type="GO" id="GO:0005524">
    <property type="term" value="F:ATP binding"/>
    <property type="evidence" value="ECO:0007669"/>
    <property type="project" value="UniProtKB-KW"/>
</dbReference>
<dbReference type="Proteomes" id="UP000199350">
    <property type="component" value="Chromosome I"/>
</dbReference>
<dbReference type="Pfam" id="PF00005">
    <property type="entry name" value="ABC_tran"/>
    <property type="match status" value="2"/>
</dbReference>
<accession>A0A1G9NMI6</accession>
<dbReference type="PANTHER" id="PTHR43776">
    <property type="entry name" value="TRANSPORT ATP-BINDING PROTEIN"/>
    <property type="match status" value="1"/>
</dbReference>
<keyword evidence="2" id="KW-0547">Nucleotide-binding</keyword>
<keyword evidence="6" id="KW-1185">Reference proteome</keyword>
<evidence type="ECO:0000256" key="2">
    <source>
        <dbReference type="ARBA" id="ARBA00022741"/>
    </source>
</evidence>
<proteinExistence type="predicted"/>
<dbReference type="STRING" id="38302.SAMN04488535_1093"/>
<evidence type="ECO:0000259" key="4">
    <source>
        <dbReference type="PROSITE" id="PS50893"/>
    </source>
</evidence>
<evidence type="ECO:0000313" key="6">
    <source>
        <dbReference type="Proteomes" id="UP000199350"/>
    </source>
</evidence>
<dbReference type="GO" id="GO:0016887">
    <property type="term" value="F:ATP hydrolysis activity"/>
    <property type="evidence" value="ECO:0007669"/>
    <property type="project" value="InterPro"/>
</dbReference>
<keyword evidence="1" id="KW-0813">Transport</keyword>
<dbReference type="PROSITE" id="PS50893">
    <property type="entry name" value="ABC_TRANSPORTER_2"/>
    <property type="match status" value="2"/>
</dbReference>
<name>A0A1G9NMI6_9CORY</name>
<dbReference type="PROSITE" id="PS00211">
    <property type="entry name" value="ABC_TRANSPORTER_1"/>
    <property type="match status" value="2"/>
</dbReference>
<dbReference type="Gene3D" id="3.40.50.300">
    <property type="entry name" value="P-loop containing nucleotide triphosphate hydrolases"/>
    <property type="match status" value="2"/>
</dbReference>
<organism evidence="5 6">
    <name type="scientific">Corynebacterium mycetoides</name>
    <dbReference type="NCBI Taxonomy" id="38302"/>
    <lineage>
        <taxon>Bacteria</taxon>
        <taxon>Bacillati</taxon>
        <taxon>Actinomycetota</taxon>
        <taxon>Actinomycetes</taxon>
        <taxon>Mycobacteriales</taxon>
        <taxon>Corynebacteriaceae</taxon>
        <taxon>Corynebacterium</taxon>
    </lineage>
</organism>
<evidence type="ECO:0000256" key="1">
    <source>
        <dbReference type="ARBA" id="ARBA00022448"/>
    </source>
</evidence>
<dbReference type="InterPro" id="IPR003593">
    <property type="entry name" value="AAA+_ATPase"/>
</dbReference>
<dbReference type="EMBL" id="LT629700">
    <property type="protein sequence ID" value="SDL87796.1"/>
    <property type="molecule type" value="Genomic_DNA"/>
</dbReference>
<reference evidence="6" key="1">
    <citation type="submission" date="2016-10" db="EMBL/GenBank/DDBJ databases">
        <authorList>
            <person name="Varghese N."/>
            <person name="Submissions S."/>
        </authorList>
    </citation>
    <scope>NUCLEOTIDE SEQUENCE [LARGE SCALE GENOMIC DNA]</scope>
    <source>
        <strain evidence="6">DSM 20632</strain>
    </source>
</reference>
<dbReference type="InterPro" id="IPR017871">
    <property type="entry name" value="ABC_transporter-like_CS"/>
</dbReference>
<dbReference type="AlphaFoldDB" id="A0A1G9NMI6"/>
<dbReference type="SUPFAM" id="SSF52540">
    <property type="entry name" value="P-loop containing nucleoside triphosphate hydrolases"/>
    <property type="match status" value="2"/>
</dbReference>
<protein>
    <submittedName>
        <fullName evidence="5">Peptide/nickel transport system ATP-binding protein</fullName>
    </submittedName>
</protein>
<dbReference type="OrthoDB" id="8036461at2"/>
<dbReference type="InterPro" id="IPR027417">
    <property type="entry name" value="P-loop_NTPase"/>
</dbReference>
<dbReference type="RefSeq" id="WP_092149785.1">
    <property type="nucleotide sequence ID" value="NZ_LT629700.1"/>
</dbReference>